<proteinExistence type="predicted"/>
<evidence type="ECO:0000313" key="1">
    <source>
        <dbReference type="EMBL" id="SVE46685.1"/>
    </source>
</evidence>
<name>A0A383DR28_9ZZZZ</name>
<dbReference type="AlphaFoldDB" id="A0A383DR28"/>
<feature type="non-terminal residue" evidence="1">
    <location>
        <position position="1"/>
    </location>
</feature>
<accession>A0A383DR28</accession>
<dbReference type="EMBL" id="UINC01219287">
    <property type="protein sequence ID" value="SVE46685.1"/>
    <property type="molecule type" value="Genomic_DNA"/>
</dbReference>
<protein>
    <submittedName>
        <fullName evidence="1">Uncharacterized protein</fullName>
    </submittedName>
</protein>
<organism evidence="1">
    <name type="scientific">marine metagenome</name>
    <dbReference type="NCBI Taxonomy" id="408172"/>
    <lineage>
        <taxon>unclassified sequences</taxon>
        <taxon>metagenomes</taxon>
        <taxon>ecological metagenomes</taxon>
    </lineage>
</organism>
<reference evidence="1" key="1">
    <citation type="submission" date="2018-05" db="EMBL/GenBank/DDBJ databases">
        <authorList>
            <person name="Lanie J.A."/>
            <person name="Ng W.-L."/>
            <person name="Kazmierczak K.M."/>
            <person name="Andrzejewski T.M."/>
            <person name="Davidsen T.M."/>
            <person name="Wayne K.J."/>
            <person name="Tettelin H."/>
            <person name="Glass J.I."/>
            <person name="Rusch D."/>
            <person name="Podicherti R."/>
            <person name="Tsui H.-C.T."/>
            <person name="Winkler M.E."/>
        </authorList>
    </citation>
    <scope>NUCLEOTIDE SEQUENCE</scope>
</reference>
<gene>
    <name evidence="1" type="ORF">METZ01_LOCUS499539</name>
</gene>
<sequence length="42" mass="5107">VIQGRFNIDIIKRYQNMIPDSYISTLNQFKKFLDAAYRKKLR</sequence>